<protein>
    <submittedName>
        <fullName evidence="1">Uncharacterized protein</fullName>
    </submittedName>
</protein>
<proteinExistence type="predicted"/>
<reference evidence="2" key="2">
    <citation type="journal article" date="2017" name="Nat. Plants">
        <title>The Aegilops tauschii genome reveals multiple impacts of transposons.</title>
        <authorList>
            <person name="Zhao G."/>
            <person name="Zou C."/>
            <person name="Li K."/>
            <person name="Wang K."/>
            <person name="Li T."/>
            <person name="Gao L."/>
            <person name="Zhang X."/>
            <person name="Wang H."/>
            <person name="Yang Z."/>
            <person name="Liu X."/>
            <person name="Jiang W."/>
            <person name="Mao L."/>
            <person name="Kong X."/>
            <person name="Jiao Y."/>
            <person name="Jia J."/>
        </authorList>
    </citation>
    <scope>NUCLEOTIDE SEQUENCE [LARGE SCALE GENOMIC DNA]</scope>
    <source>
        <strain evidence="2">cv. AL8/78</strain>
    </source>
</reference>
<dbReference type="AlphaFoldDB" id="A0A453KDV7"/>
<reference evidence="2" key="1">
    <citation type="journal article" date="2014" name="Science">
        <title>Ancient hybridizations among the ancestral genomes of bread wheat.</title>
        <authorList>
            <consortium name="International Wheat Genome Sequencing Consortium,"/>
            <person name="Marcussen T."/>
            <person name="Sandve S.R."/>
            <person name="Heier L."/>
            <person name="Spannagl M."/>
            <person name="Pfeifer M."/>
            <person name="Jakobsen K.S."/>
            <person name="Wulff B.B."/>
            <person name="Steuernagel B."/>
            <person name="Mayer K.F."/>
            <person name="Olsen O.A."/>
        </authorList>
    </citation>
    <scope>NUCLEOTIDE SEQUENCE [LARGE SCALE GENOMIC DNA]</scope>
    <source>
        <strain evidence="2">cv. AL8/78</strain>
    </source>
</reference>
<name>A0A453KDV7_AEGTS</name>
<dbReference type="Gramene" id="AET5Gv20386900.16">
    <property type="protein sequence ID" value="AET5Gv20386900.16"/>
    <property type="gene ID" value="AET5Gv20386900"/>
</dbReference>
<dbReference type="EnsemblPlants" id="AET5Gv20386900.16">
    <property type="protein sequence ID" value="AET5Gv20386900.16"/>
    <property type="gene ID" value="AET5Gv20386900"/>
</dbReference>
<accession>A0A453KDV7</accession>
<dbReference type="Proteomes" id="UP000015105">
    <property type="component" value="Chromosome 5D"/>
</dbReference>
<keyword evidence="2" id="KW-1185">Reference proteome</keyword>
<evidence type="ECO:0000313" key="1">
    <source>
        <dbReference type="EnsemblPlants" id="AET5Gv20386900.16"/>
    </source>
</evidence>
<reference evidence="1" key="4">
    <citation type="submission" date="2019-03" db="UniProtKB">
        <authorList>
            <consortium name="EnsemblPlants"/>
        </authorList>
    </citation>
    <scope>IDENTIFICATION</scope>
</reference>
<reference evidence="1" key="3">
    <citation type="journal article" date="2017" name="Nature">
        <title>Genome sequence of the progenitor of the wheat D genome Aegilops tauschii.</title>
        <authorList>
            <person name="Luo M.C."/>
            <person name="Gu Y.Q."/>
            <person name="Puiu D."/>
            <person name="Wang H."/>
            <person name="Twardziok S.O."/>
            <person name="Deal K.R."/>
            <person name="Huo N."/>
            <person name="Zhu T."/>
            <person name="Wang L."/>
            <person name="Wang Y."/>
            <person name="McGuire P.E."/>
            <person name="Liu S."/>
            <person name="Long H."/>
            <person name="Ramasamy R.K."/>
            <person name="Rodriguez J.C."/>
            <person name="Van S.L."/>
            <person name="Yuan L."/>
            <person name="Wang Z."/>
            <person name="Xia Z."/>
            <person name="Xiao L."/>
            <person name="Anderson O.D."/>
            <person name="Ouyang S."/>
            <person name="Liang Y."/>
            <person name="Zimin A.V."/>
            <person name="Pertea G."/>
            <person name="Qi P."/>
            <person name="Bennetzen J.L."/>
            <person name="Dai X."/>
            <person name="Dawson M.W."/>
            <person name="Muller H.G."/>
            <person name="Kugler K."/>
            <person name="Rivarola-Duarte L."/>
            <person name="Spannagl M."/>
            <person name="Mayer K.F.X."/>
            <person name="Lu F.H."/>
            <person name="Bevan M.W."/>
            <person name="Leroy P."/>
            <person name="Li P."/>
            <person name="You F.M."/>
            <person name="Sun Q."/>
            <person name="Liu Z."/>
            <person name="Lyons E."/>
            <person name="Wicker T."/>
            <person name="Salzberg S.L."/>
            <person name="Devos K.M."/>
            <person name="Dvorak J."/>
        </authorList>
    </citation>
    <scope>NUCLEOTIDE SEQUENCE [LARGE SCALE GENOMIC DNA]</scope>
    <source>
        <strain evidence="1">cv. AL8/78</strain>
    </source>
</reference>
<organism evidence="1 2">
    <name type="scientific">Aegilops tauschii subsp. strangulata</name>
    <name type="common">Goatgrass</name>
    <dbReference type="NCBI Taxonomy" id="200361"/>
    <lineage>
        <taxon>Eukaryota</taxon>
        <taxon>Viridiplantae</taxon>
        <taxon>Streptophyta</taxon>
        <taxon>Embryophyta</taxon>
        <taxon>Tracheophyta</taxon>
        <taxon>Spermatophyta</taxon>
        <taxon>Magnoliopsida</taxon>
        <taxon>Liliopsida</taxon>
        <taxon>Poales</taxon>
        <taxon>Poaceae</taxon>
        <taxon>BOP clade</taxon>
        <taxon>Pooideae</taxon>
        <taxon>Triticodae</taxon>
        <taxon>Triticeae</taxon>
        <taxon>Triticinae</taxon>
        <taxon>Aegilops</taxon>
    </lineage>
</organism>
<evidence type="ECO:0000313" key="2">
    <source>
        <dbReference type="Proteomes" id="UP000015105"/>
    </source>
</evidence>
<sequence length="67" mass="7732">MHVQDLVILVREKFQTSTLIFSTRFHFSVPRSNARACVHTGLEAVCHIAATSNFYERSPIFIYLLTF</sequence>
<reference evidence="1" key="5">
    <citation type="journal article" date="2021" name="G3 (Bethesda)">
        <title>Aegilops tauschii genome assembly Aet v5.0 features greater sequence contiguity and improved annotation.</title>
        <authorList>
            <person name="Wang L."/>
            <person name="Zhu T."/>
            <person name="Rodriguez J.C."/>
            <person name="Deal K.R."/>
            <person name="Dubcovsky J."/>
            <person name="McGuire P.E."/>
            <person name="Lux T."/>
            <person name="Spannagl M."/>
            <person name="Mayer K.F.X."/>
            <person name="Baldrich P."/>
            <person name="Meyers B.C."/>
            <person name="Huo N."/>
            <person name="Gu Y.Q."/>
            <person name="Zhou H."/>
            <person name="Devos K.M."/>
            <person name="Bennetzen J.L."/>
            <person name="Unver T."/>
            <person name="Budak H."/>
            <person name="Gulick P.J."/>
            <person name="Galiba G."/>
            <person name="Kalapos B."/>
            <person name="Nelson D.R."/>
            <person name="Li P."/>
            <person name="You F.M."/>
            <person name="Luo M.C."/>
            <person name="Dvorak J."/>
        </authorList>
    </citation>
    <scope>NUCLEOTIDE SEQUENCE [LARGE SCALE GENOMIC DNA]</scope>
    <source>
        <strain evidence="1">cv. AL8/78</strain>
    </source>
</reference>